<evidence type="ECO:0000313" key="8">
    <source>
        <dbReference type="Proteomes" id="UP000503462"/>
    </source>
</evidence>
<feature type="transmembrane region" description="Helical" evidence="6">
    <location>
        <begin position="183"/>
        <end position="210"/>
    </location>
</feature>
<dbReference type="GO" id="GO:0016020">
    <property type="term" value="C:membrane"/>
    <property type="evidence" value="ECO:0007669"/>
    <property type="project" value="UniProtKB-SubCell"/>
</dbReference>
<protein>
    <recommendedName>
        <fullName evidence="9">DUF1772 domain-containing protein</fullName>
    </recommendedName>
</protein>
<dbReference type="PANTHER" id="PTHR35042">
    <property type="entry name" value="ANTHRONE OXYGENASE ENCC"/>
    <property type="match status" value="1"/>
</dbReference>
<evidence type="ECO:0000256" key="2">
    <source>
        <dbReference type="ARBA" id="ARBA00022692"/>
    </source>
</evidence>
<keyword evidence="2 6" id="KW-0812">Transmembrane</keyword>
<dbReference type="AlphaFoldDB" id="A0A6H0XVQ7"/>
<proteinExistence type="inferred from homology"/>
<evidence type="ECO:0000256" key="5">
    <source>
        <dbReference type="ARBA" id="ARBA00034313"/>
    </source>
</evidence>
<name>A0A6H0XVQ7_9PEZI</name>
<keyword evidence="4 6" id="KW-0472">Membrane</keyword>
<accession>A0A6H0XVQ7</accession>
<feature type="transmembrane region" description="Helical" evidence="6">
    <location>
        <begin position="12"/>
        <end position="36"/>
    </location>
</feature>
<dbReference type="EMBL" id="CP051141">
    <property type="protein sequence ID" value="QIW98765.1"/>
    <property type="molecule type" value="Genomic_DNA"/>
</dbReference>
<feature type="transmembrane region" description="Helical" evidence="6">
    <location>
        <begin position="90"/>
        <end position="109"/>
    </location>
</feature>
<sequence>MTLLATVRGLAIAVSFITTGSLATSSFVTIPSILSITANDPTTAQTLARHFEASYRYTKIAEVSAEIFATLAFGYLAFQTRSLNVSSWKFYAGASAAMFAVFPWTLLTMDTDAQKIMSLTGSRSSQDTEPKLEHGALAVPSSPRPCITPIEEFEPYEDSPFSGAEYEELKVKKLLENWRIRNVFRIITTALAGALALGAVTTRVTLVTIVQGR</sequence>
<reference evidence="7 8" key="1">
    <citation type="journal article" date="2016" name="Sci. Rep.">
        <title>Peltaster fructicola genome reveals evolution from an invasive phytopathogen to an ectophytic parasite.</title>
        <authorList>
            <person name="Xu C."/>
            <person name="Chen H."/>
            <person name="Gleason M.L."/>
            <person name="Xu J.R."/>
            <person name="Liu H."/>
            <person name="Zhang R."/>
            <person name="Sun G."/>
        </authorList>
    </citation>
    <scope>NUCLEOTIDE SEQUENCE [LARGE SCALE GENOMIC DNA]</scope>
    <source>
        <strain evidence="7 8">LNHT1506</strain>
    </source>
</reference>
<comment type="subcellular location">
    <subcellularLocation>
        <location evidence="1">Membrane</location>
        <topology evidence="1">Multi-pass membrane protein</topology>
    </subcellularLocation>
</comment>
<gene>
    <name evidence="7" type="ORF">AMS68_004283</name>
</gene>
<keyword evidence="8" id="KW-1185">Reference proteome</keyword>
<organism evidence="7 8">
    <name type="scientific">Peltaster fructicola</name>
    <dbReference type="NCBI Taxonomy" id="286661"/>
    <lineage>
        <taxon>Eukaryota</taxon>
        <taxon>Fungi</taxon>
        <taxon>Dikarya</taxon>
        <taxon>Ascomycota</taxon>
        <taxon>Pezizomycotina</taxon>
        <taxon>Dothideomycetes</taxon>
        <taxon>Dothideomycetes incertae sedis</taxon>
        <taxon>Peltaster</taxon>
    </lineage>
</organism>
<evidence type="ECO:0000256" key="1">
    <source>
        <dbReference type="ARBA" id="ARBA00004141"/>
    </source>
</evidence>
<dbReference type="Proteomes" id="UP000503462">
    <property type="component" value="Chromosome 3"/>
</dbReference>
<evidence type="ECO:0000256" key="4">
    <source>
        <dbReference type="ARBA" id="ARBA00023136"/>
    </source>
</evidence>
<comment type="similarity">
    <text evidence="5">Belongs to the anthrone oxygenase family.</text>
</comment>
<dbReference type="PANTHER" id="PTHR35042:SF1">
    <property type="entry name" value="DUF1772-DOMAIN-CONTAINING PROTEIN"/>
    <property type="match status" value="1"/>
</dbReference>
<evidence type="ECO:0000256" key="3">
    <source>
        <dbReference type="ARBA" id="ARBA00022989"/>
    </source>
</evidence>
<evidence type="ECO:0000256" key="6">
    <source>
        <dbReference type="SAM" id="Phobius"/>
    </source>
</evidence>
<dbReference type="InterPro" id="IPR013901">
    <property type="entry name" value="Anthrone_oxy"/>
</dbReference>
<keyword evidence="3 6" id="KW-1133">Transmembrane helix</keyword>
<dbReference type="OrthoDB" id="3944561at2759"/>
<dbReference type="Pfam" id="PF08592">
    <property type="entry name" value="Anthrone_oxy"/>
    <property type="match status" value="1"/>
</dbReference>
<evidence type="ECO:0000313" key="7">
    <source>
        <dbReference type="EMBL" id="QIW98765.1"/>
    </source>
</evidence>
<evidence type="ECO:0008006" key="9">
    <source>
        <dbReference type="Google" id="ProtNLM"/>
    </source>
</evidence>